<reference evidence="1" key="1">
    <citation type="journal article" date="2020" name="mSystems">
        <title>Genome- and Community-Level Interaction Insights into Carbon Utilization and Element Cycling Functions of Hydrothermarchaeota in Hydrothermal Sediment.</title>
        <authorList>
            <person name="Zhou Z."/>
            <person name="Liu Y."/>
            <person name="Xu W."/>
            <person name="Pan J."/>
            <person name="Luo Z.H."/>
            <person name="Li M."/>
        </authorList>
    </citation>
    <scope>NUCLEOTIDE SEQUENCE [LARGE SCALE GENOMIC DNA]</scope>
    <source>
        <strain evidence="1">SpSt-579</strain>
    </source>
</reference>
<protein>
    <recommendedName>
        <fullName evidence="2">Quinate 5-dehydrogenase</fullName>
    </recommendedName>
</protein>
<name>A0A7C4QX63_UNCC3</name>
<organism evidence="1">
    <name type="scientific">candidate division CPR3 bacterium</name>
    <dbReference type="NCBI Taxonomy" id="2268181"/>
    <lineage>
        <taxon>Bacteria</taxon>
        <taxon>Bacteria division CPR3</taxon>
    </lineage>
</organism>
<dbReference type="AlphaFoldDB" id="A0A7C4QX63"/>
<dbReference type="EMBL" id="DSYQ01000007">
    <property type="protein sequence ID" value="HGT70996.1"/>
    <property type="molecule type" value="Genomic_DNA"/>
</dbReference>
<comment type="caution">
    <text evidence="1">The sequence shown here is derived from an EMBL/GenBank/DDBJ whole genome shotgun (WGS) entry which is preliminary data.</text>
</comment>
<gene>
    <name evidence="1" type="ORF">ENT43_01920</name>
</gene>
<sequence length="326" mass="36906">MSQEVDLSVVSLSLGNREGDHQYIGDFFGKKVYIARIGTNGNIYLLKDMIKFFNDLPPGKITKSHNFIKDFDIPRVPDTLGLGGTTIYLWKGKTFKEGVLLRDISYRIPMLDGYLIKMSLEYMVTKEIISRGFLSGKKVLLTSAVDREGMALALVEGKSIGTVGDVIYGDLMYLLGIGVPIYNIKVLNFITQLLYPIAHNMSISFFYPQGEKQKERVVKWEKWQNWANCIAGDFHQMFTPLIKDLTGKIILTNTTTSKEVEELKSRGLNTLITTTPDFDGRSFGTNVIEALFVALGAKPLNINDYRNMVINLGWRAQPRFFNKIFQ</sequence>
<evidence type="ECO:0008006" key="2">
    <source>
        <dbReference type="Google" id="ProtNLM"/>
    </source>
</evidence>
<evidence type="ECO:0000313" key="1">
    <source>
        <dbReference type="EMBL" id="HGT70996.1"/>
    </source>
</evidence>
<accession>A0A7C4QX63</accession>
<proteinExistence type="predicted"/>